<sequence length="564" mass="62850">MASATIPLQAHTESVAVVGSGAAGLITAHTLIQDGFRNVVILSSDKHPGGVWSQEHIYPGIVINNVHGEYRFSSLPMPPSPLPSKRVSGDEMRAYMEHFAETFLTGRIRYGVDVSRIRRKSPAGGWSLDIVNKQENTKETRDFAWLVLCTGGCSKPYIPESLSFEAAIEAGFTGHVFHSSRFAQHTKMVEELARRANYDYRVVIAGGGKSAQDLAAYLAQKGIDTTVVFETTDAIVAVPVALPDFIRKSRVLSIMASHIELRTRLEQFLHTTWLGSKIVKGFWNFLSWSSYKALSVPQNSPMRRAQPLFWSIRANDEGAPRSDSFFSLVSAGKIKLESPARVASFGEGHSVHLDNGQFLKADVLVLATGFESSWGTLFDDETAESLGINRHAPSGPDMDEWHYMSLNSPPPPCPQQENWASSIYRGIVPAKNLQNRDFAINGAVFTTNPGYAYEVTANWISSYFLGDTMRLPSSSEEALVHTERNAAWLRKRYPGALAWINESYSSSLAFWSWPQMTDELLEDMGVTSMRSGGNWFTWPFRVISVDELKILRDERRAIREKSQK</sequence>
<dbReference type="GO" id="GO:0004499">
    <property type="term" value="F:N,N-dimethylaniline monooxygenase activity"/>
    <property type="evidence" value="ECO:0007669"/>
    <property type="project" value="InterPro"/>
</dbReference>
<dbReference type="OMA" id="DEIMLHT"/>
<dbReference type="InterPro" id="IPR020946">
    <property type="entry name" value="Flavin_mOase-like"/>
</dbReference>
<dbReference type="OrthoDB" id="2915840at2759"/>
<gene>
    <name evidence="6" type="ORF">CONPUDRAFT_129681</name>
</gene>
<dbReference type="RefSeq" id="XP_007772782.1">
    <property type="nucleotide sequence ID" value="XM_007774592.1"/>
</dbReference>
<evidence type="ECO:0000313" key="6">
    <source>
        <dbReference type="EMBL" id="EIW77405.1"/>
    </source>
</evidence>
<dbReference type="InterPro" id="IPR000960">
    <property type="entry name" value="Flavin_mOase"/>
</dbReference>
<dbReference type="PRINTS" id="PR00370">
    <property type="entry name" value="FMOXYGENASE"/>
</dbReference>
<keyword evidence="3" id="KW-0274">FAD</keyword>
<proteinExistence type="inferred from homology"/>
<evidence type="ECO:0000256" key="3">
    <source>
        <dbReference type="ARBA" id="ARBA00022827"/>
    </source>
</evidence>
<dbReference type="Proteomes" id="UP000053558">
    <property type="component" value="Unassembled WGS sequence"/>
</dbReference>
<dbReference type="GO" id="GO:0050660">
    <property type="term" value="F:flavin adenine dinucleotide binding"/>
    <property type="evidence" value="ECO:0007669"/>
    <property type="project" value="InterPro"/>
</dbReference>
<keyword evidence="7" id="KW-1185">Reference proteome</keyword>
<comment type="caution">
    <text evidence="6">The sequence shown here is derived from an EMBL/GenBank/DDBJ whole genome shotgun (WGS) entry which is preliminary data.</text>
</comment>
<dbReference type="KEGG" id="cput:CONPUDRAFT_129681"/>
<dbReference type="AlphaFoldDB" id="A0A5M3MFL0"/>
<keyword evidence="2" id="KW-0285">Flavoprotein</keyword>
<dbReference type="InterPro" id="IPR036188">
    <property type="entry name" value="FAD/NAD-bd_sf"/>
</dbReference>
<keyword evidence="4" id="KW-0521">NADP</keyword>
<evidence type="ECO:0000313" key="7">
    <source>
        <dbReference type="Proteomes" id="UP000053558"/>
    </source>
</evidence>
<protein>
    <submittedName>
        <fullName evidence="6">FAD/NAD(P)-binding domain-containing protein</fullName>
    </submittedName>
</protein>
<organism evidence="6 7">
    <name type="scientific">Coniophora puteana (strain RWD-64-598)</name>
    <name type="common">Brown rot fungus</name>
    <dbReference type="NCBI Taxonomy" id="741705"/>
    <lineage>
        <taxon>Eukaryota</taxon>
        <taxon>Fungi</taxon>
        <taxon>Dikarya</taxon>
        <taxon>Basidiomycota</taxon>
        <taxon>Agaricomycotina</taxon>
        <taxon>Agaricomycetes</taxon>
        <taxon>Agaricomycetidae</taxon>
        <taxon>Boletales</taxon>
        <taxon>Coniophorineae</taxon>
        <taxon>Coniophoraceae</taxon>
        <taxon>Coniophora</taxon>
    </lineage>
</organism>
<accession>A0A5M3MFL0</accession>
<dbReference type="Pfam" id="PF00743">
    <property type="entry name" value="FMO-like"/>
    <property type="match status" value="1"/>
</dbReference>
<evidence type="ECO:0000256" key="1">
    <source>
        <dbReference type="ARBA" id="ARBA00009183"/>
    </source>
</evidence>
<dbReference type="GeneID" id="19200223"/>
<reference evidence="7" key="1">
    <citation type="journal article" date="2012" name="Science">
        <title>The Paleozoic origin of enzymatic lignin decomposition reconstructed from 31 fungal genomes.</title>
        <authorList>
            <person name="Floudas D."/>
            <person name="Binder M."/>
            <person name="Riley R."/>
            <person name="Barry K."/>
            <person name="Blanchette R.A."/>
            <person name="Henrissat B."/>
            <person name="Martinez A.T."/>
            <person name="Otillar R."/>
            <person name="Spatafora J.W."/>
            <person name="Yadav J.S."/>
            <person name="Aerts A."/>
            <person name="Benoit I."/>
            <person name="Boyd A."/>
            <person name="Carlson A."/>
            <person name="Copeland A."/>
            <person name="Coutinho P.M."/>
            <person name="de Vries R.P."/>
            <person name="Ferreira P."/>
            <person name="Findley K."/>
            <person name="Foster B."/>
            <person name="Gaskell J."/>
            <person name="Glotzer D."/>
            <person name="Gorecki P."/>
            <person name="Heitman J."/>
            <person name="Hesse C."/>
            <person name="Hori C."/>
            <person name="Igarashi K."/>
            <person name="Jurgens J.A."/>
            <person name="Kallen N."/>
            <person name="Kersten P."/>
            <person name="Kohler A."/>
            <person name="Kuees U."/>
            <person name="Kumar T.K.A."/>
            <person name="Kuo A."/>
            <person name="LaButti K."/>
            <person name="Larrondo L.F."/>
            <person name="Lindquist E."/>
            <person name="Ling A."/>
            <person name="Lombard V."/>
            <person name="Lucas S."/>
            <person name="Lundell T."/>
            <person name="Martin R."/>
            <person name="McLaughlin D.J."/>
            <person name="Morgenstern I."/>
            <person name="Morin E."/>
            <person name="Murat C."/>
            <person name="Nagy L.G."/>
            <person name="Nolan M."/>
            <person name="Ohm R.A."/>
            <person name="Patyshakuliyeva A."/>
            <person name="Rokas A."/>
            <person name="Ruiz-Duenas F.J."/>
            <person name="Sabat G."/>
            <person name="Salamov A."/>
            <person name="Samejima M."/>
            <person name="Schmutz J."/>
            <person name="Slot J.C."/>
            <person name="St John F."/>
            <person name="Stenlid J."/>
            <person name="Sun H."/>
            <person name="Sun S."/>
            <person name="Syed K."/>
            <person name="Tsang A."/>
            <person name="Wiebenga A."/>
            <person name="Young D."/>
            <person name="Pisabarro A."/>
            <person name="Eastwood D.C."/>
            <person name="Martin F."/>
            <person name="Cullen D."/>
            <person name="Grigoriev I.V."/>
            <person name="Hibbett D.S."/>
        </authorList>
    </citation>
    <scope>NUCLEOTIDE SEQUENCE [LARGE SCALE GENOMIC DNA]</scope>
    <source>
        <strain evidence="7">RWD-64-598 SS2</strain>
    </source>
</reference>
<evidence type="ECO:0000256" key="4">
    <source>
        <dbReference type="ARBA" id="ARBA00022857"/>
    </source>
</evidence>
<dbReference type="GO" id="GO:0050661">
    <property type="term" value="F:NADP binding"/>
    <property type="evidence" value="ECO:0007669"/>
    <property type="project" value="InterPro"/>
</dbReference>
<dbReference type="PANTHER" id="PTHR23023">
    <property type="entry name" value="DIMETHYLANILINE MONOOXYGENASE"/>
    <property type="match status" value="1"/>
</dbReference>
<dbReference type="Gene3D" id="3.50.50.60">
    <property type="entry name" value="FAD/NAD(P)-binding domain"/>
    <property type="match status" value="1"/>
</dbReference>
<dbReference type="SUPFAM" id="SSF51905">
    <property type="entry name" value="FAD/NAD(P)-binding domain"/>
    <property type="match status" value="2"/>
</dbReference>
<name>A0A5M3MFL0_CONPW</name>
<keyword evidence="5" id="KW-0560">Oxidoreductase</keyword>
<dbReference type="EMBL" id="JH711584">
    <property type="protein sequence ID" value="EIW77405.1"/>
    <property type="molecule type" value="Genomic_DNA"/>
</dbReference>
<evidence type="ECO:0000256" key="2">
    <source>
        <dbReference type="ARBA" id="ARBA00022630"/>
    </source>
</evidence>
<comment type="similarity">
    <text evidence="1">Belongs to the FMO family.</text>
</comment>
<dbReference type="InterPro" id="IPR050346">
    <property type="entry name" value="FMO-like"/>
</dbReference>
<evidence type="ECO:0000256" key="5">
    <source>
        <dbReference type="ARBA" id="ARBA00023002"/>
    </source>
</evidence>